<organism evidence="1 2">
    <name type="scientific">Phocaeicola barnesiae</name>
    <dbReference type="NCBI Taxonomy" id="376804"/>
    <lineage>
        <taxon>Bacteria</taxon>
        <taxon>Pseudomonadati</taxon>
        <taxon>Bacteroidota</taxon>
        <taxon>Bacteroidia</taxon>
        <taxon>Bacteroidales</taxon>
        <taxon>Bacteroidaceae</taxon>
        <taxon>Phocaeicola</taxon>
    </lineage>
</organism>
<name>A0AAW5MZH6_9BACT</name>
<accession>A0AAW5MZH6</accession>
<sequence>MAVSDSETRASVDENQIEVDSRLPVRWDKSDKIKMMIGTDADNVVPCEFVLQGESSIGSAVFEYEGDKVDPYYYYGIYPSLDFDKEGYVHLCVPVDGTIQQADLDDSRHLGAYRAMYTAPVERDECSSQLTGVMFRHLTSLVIFKMTNLTDQEYCVRNIQLATMDGTPFFYATASFNPQTQESVAVTGDPVSSVLLGFAGNGFPLPSGEMHKAYLPVLPTDDFSHTPLVIKLTMSDGEELVTELPLSASESLKKFTPGAYCIFNVNKTLTGLTVGVETAGWEEGTEIIIPFV</sequence>
<gene>
    <name evidence="1" type="ORF">NW209_05270</name>
</gene>
<dbReference type="AlphaFoldDB" id="A0AAW5MZH6"/>
<dbReference type="Gene3D" id="2.60.40.2630">
    <property type="match status" value="1"/>
</dbReference>
<proteinExistence type="predicted"/>
<dbReference type="EMBL" id="JANRHJ010000005">
    <property type="protein sequence ID" value="MCR8873432.1"/>
    <property type="molecule type" value="Genomic_DNA"/>
</dbReference>
<evidence type="ECO:0000313" key="2">
    <source>
        <dbReference type="Proteomes" id="UP001204579"/>
    </source>
</evidence>
<reference evidence="1 2" key="1">
    <citation type="submission" date="2022-08" db="EMBL/GenBank/DDBJ databases">
        <authorList>
            <person name="Zeman M."/>
            <person name="Kubasova T."/>
        </authorList>
    </citation>
    <scope>NUCLEOTIDE SEQUENCE [LARGE SCALE GENOMIC DNA]</scope>
    <source>
        <strain evidence="1 2">ET62</strain>
    </source>
</reference>
<keyword evidence="2" id="KW-1185">Reference proteome</keyword>
<evidence type="ECO:0000313" key="1">
    <source>
        <dbReference type="EMBL" id="MCR8873432.1"/>
    </source>
</evidence>
<dbReference type="RefSeq" id="WP_258335559.1">
    <property type="nucleotide sequence ID" value="NZ_JANRHJ010000005.1"/>
</dbReference>
<protein>
    <submittedName>
        <fullName evidence="1">Fimbrillin family protein</fullName>
    </submittedName>
</protein>
<comment type="caution">
    <text evidence="1">The sequence shown here is derived from an EMBL/GenBank/DDBJ whole genome shotgun (WGS) entry which is preliminary data.</text>
</comment>
<dbReference type="Proteomes" id="UP001204579">
    <property type="component" value="Unassembled WGS sequence"/>
</dbReference>